<feature type="region of interest" description="Disordered" evidence="1">
    <location>
        <begin position="190"/>
        <end position="259"/>
    </location>
</feature>
<name>A0A5J5F951_9PEZI</name>
<reference evidence="2 3" key="1">
    <citation type="submission" date="2019-09" db="EMBL/GenBank/DDBJ databases">
        <title>Draft genome of the ectomycorrhizal ascomycete Sphaerosporella brunnea.</title>
        <authorList>
            <consortium name="DOE Joint Genome Institute"/>
            <person name="Benucci G.M."/>
            <person name="Marozzi G."/>
            <person name="Antonielli L."/>
            <person name="Sanchez S."/>
            <person name="Marco P."/>
            <person name="Wang X."/>
            <person name="Falini L.B."/>
            <person name="Barry K."/>
            <person name="Haridas S."/>
            <person name="Lipzen A."/>
            <person name="Labutti K."/>
            <person name="Grigoriev I.V."/>
            <person name="Murat C."/>
            <person name="Martin F."/>
            <person name="Albertini E."/>
            <person name="Donnini D."/>
            <person name="Bonito G."/>
        </authorList>
    </citation>
    <scope>NUCLEOTIDE SEQUENCE [LARGE SCALE GENOMIC DNA]</scope>
    <source>
        <strain evidence="2 3">Sb_GMNB300</strain>
    </source>
</reference>
<comment type="caution">
    <text evidence="2">The sequence shown here is derived from an EMBL/GenBank/DDBJ whole genome shotgun (WGS) entry which is preliminary data.</text>
</comment>
<organism evidence="2 3">
    <name type="scientific">Sphaerosporella brunnea</name>
    <dbReference type="NCBI Taxonomy" id="1250544"/>
    <lineage>
        <taxon>Eukaryota</taxon>
        <taxon>Fungi</taxon>
        <taxon>Dikarya</taxon>
        <taxon>Ascomycota</taxon>
        <taxon>Pezizomycotina</taxon>
        <taxon>Pezizomycetes</taxon>
        <taxon>Pezizales</taxon>
        <taxon>Pyronemataceae</taxon>
        <taxon>Sphaerosporella</taxon>
    </lineage>
</organism>
<dbReference type="InParanoid" id="A0A5J5F951"/>
<dbReference type="AlphaFoldDB" id="A0A5J5F951"/>
<evidence type="ECO:0000313" key="2">
    <source>
        <dbReference type="EMBL" id="KAA8913621.1"/>
    </source>
</evidence>
<dbReference type="Proteomes" id="UP000326924">
    <property type="component" value="Unassembled WGS sequence"/>
</dbReference>
<feature type="compositionally biased region" description="Low complexity" evidence="1">
    <location>
        <begin position="55"/>
        <end position="66"/>
    </location>
</feature>
<feature type="compositionally biased region" description="Basic residues" evidence="1">
    <location>
        <begin position="9"/>
        <end position="24"/>
    </location>
</feature>
<protein>
    <submittedName>
        <fullName evidence="2">Uncharacterized protein</fullName>
    </submittedName>
</protein>
<evidence type="ECO:0000313" key="3">
    <source>
        <dbReference type="Proteomes" id="UP000326924"/>
    </source>
</evidence>
<proteinExistence type="predicted"/>
<feature type="compositionally biased region" description="Acidic residues" evidence="1">
    <location>
        <begin position="209"/>
        <end position="230"/>
    </location>
</feature>
<sequence length="259" mass="27326">MGSSVDKRRSAHKNTSRKRSKRISAAKQAACTLAAASKKAKSAVKKAIAASEKATAASKKAAAASKKAVRATKKSSAAAEKAVTEFKKATEAENAAAAAAAPAPQEELVTLRYATHLGKAFETGNDPAAHKPVFKLSGMGGFTLLDPGQDLPEDALELTLKVSTKFATLLWPEKLDVVGSEIAAKLRRRQQELNESAQQELNESAQQEETLEDANASDDDDMDEDSESELSDCPYVADVGFSDADVDSADVDSDVDPDA</sequence>
<feature type="region of interest" description="Disordered" evidence="1">
    <location>
        <begin position="1"/>
        <end position="28"/>
    </location>
</feature>
<feature type="compositionally biased region" description="Acidic residues" evidence="1">
    <location>
        <begin position="244"/>
        <end position="259"/>
    </location>
</feature>
<dbReference type="EMBL" id="VXIS01000013">
    <property type="protein sequence ID" value="KAA8913621.1"/>
    <property type="molecule type" value="Genomic_DNA"/>
</dbReference>
<gene>
    <name evidence="2" type="ORF">FN846DRAFT_928952</name>
</gene>
<keyword evidence="3" id="KW-1185">Reference proteome</keyword>
<feature type="compositionally biased region" description="Polar residues" evidence="1">
    <location>
        <begin position="193"/>
        <end position="208"/>
    </location>
</feature>
<accession>A0A5J5F951</accession>
<feature type="region of interest" description="Disordered" evidence="1">
    <location>
        <begin position="55"/>
        <end position="77"/>
    </location>
</feature>
<evidence type="ECO:0000256" key="1">
    <source>
        <dbReference type="SAM" id="MobiDB-lite"/>
    </source>
</evidence>